<comment type="caution">
    <text evidence="2">The sequence shown here is derived from an EMBL/GenBank/DDBJ whole genome shotgun (WGS) entry which is preliminary data.</text>
</comment>
<reference evidence="2" key="1">
    <citation type="submission" date="2021-02" db="EMBL/GenBank/DDBJ databases">
        <authorList>
            <person name="Nowell W R."/>
        </authorList>
    </citation>
    <scope>NUCLEOTIDE SEQUENCE</scope>
</reference>
<sequence>MNYNNIVATSEKEKANIFAEFFQSEIYAAPNNTLPFHDQASNQVNIIRNRMQNTVDIKWKRITPEEVKWHMRQLRNSATGPDNIHNRCLKNYTSQLIDHSTLLLNSIVDVGYIPSMWKKANIILLLKPNKGKHQPSSYRPISLLSCLGKLLERIIKQRLLLELNSRNILPQHQAGFRPKKSTIRHAAAIFFDIKAAFDSVWHEGLIYKFNDLRLPTYIIKYLISFLESRTATVELDNTLSRLFTLSSGTPQGSPLSPLLYIIYTSDSMNGIPPHTEHGLFADDTALWTSSHQLTNLNDRLQQSINEFEKWCKAWKLKLQPIKVELVHFSIHPRNKYKNPVQVKVENIIIQPATSTRYLGMTMDNRLSWRTHLKQVETRIAARLSLLRFLNRAAIEPNHNIMINLYKSLIRTP</sequence>
<evidence type="ECO:0000259" key="1">
    <source>
        <dbReference type="PROSITE" id="PS50878"/>
    </source>
</evidence>
<evidence type="ECO:0000313" key="3">
    <source>
        <dbReference type="Proteomes" id="UP000663842"/>
    </source>
</evidence>
<protein>
    <recommendedName>
        <fullName evidence="1">Reverse transcriptase domain-containing protein</fullName>
    </recommendedName>
</protein>
<dbReference type="EMBL" id="CAJOBF010003853">
    <property type="protein sequence ID" value="CAF4112342.1"/>
    <property type="molecule type" value="Genomic_DNA"/>
</dbReference>
<dbReference type="PANTHER" id="PTHR33481">
    <property type="entry name" value="REVERSE TRANSCRIPTASE"/>
    <property type="match status" value="1"/>
</dbReference>
<dbReference type="PANTHER" id="PTHR33481:SF1">
    <property type="entry name" value="ENDONUCLEASE_EXONUCLEASE_PHOSPHATASE DOMAIN-CONTAINING PROTEIN-RELATED"/>
    <property type="match status" value="1"/>
</dbReference>
<name>A0A819VSU3_9BILA</name>
<proteinExistence type="predicted"/>
<dbReference type="SUPFAM" id="SSF56672">
    <property type="entry name" value="DNA/RNA polymerases"/>
    <property type="match status" value="1"/>
</dbReference>
<dbReference type="Pfam" id="PF00078">
    <property type="entry name" value="RVT_1"/>
    <property type="match status" value="1"/>
</dbReference>
<organism evidence="2 3">
    <name type="scientific">Rotaria magnacalcarata</name>
    <dbReference type="NCBI Taxonomy" id="392030"/>
    <lineage>
        <taxon>Eukaryota</taxon>
        <taxon>Metazoa</taxon>
        <taxon>Spiralia</taxon>
        <taxon>Gnathifera</taxon>
        <taxon>Rotifera</taxon>
        <taxon>Eurotatoria</taxon>
        <taxon>Bdelloidea</taxon>
        <taxon>Philodinida</taxon>
        <taxon>Philodinidae</taxon>
        <taxon>Rotaria</taxon>
    </lineage>
</organism>
<dbReference type="InterPro" id="IPR043502">
    <property type="entry name" value="DNA/RNA_pol_sf"/>
</dbReference>
<dbReference type="Proteomes" id="UP000663842">
    <property type="component" value="Unassembled WGS sequence"/>
</dbReference>
<dbReference type="AlphaFoldDB" id="A0A819VSU3"/>
<gene>
    <name evidence="2" type="ORF">UXM345_LOCUS22906</name>
</gene>
<dbReference type="PROSITE" id="PS50878">
    <property type="entry name" value="RT_POL"/>
    <property type="match status" value="1"/>
</dbReference>
<feature type="domain" description="Reverse transcriptase" evidence="1">
    <location>
        <begin position="106"/>
        <end position="362"/>
    </location>
</feature>
<dbReference type="InterPro" id="IPR000477">
    <property type="entry name" value="RT_dom"/>
</dbReference>
<accession>A0A819VSU3</accession>
<dbReference type="CDD" id="cd01650">
    <property type="entry name" value="RT_nLTR_like"/>
    <property type="match status" value="1"/>
</dbReference>
<evidence type="ECO:0000313" key="2">
    <source>
        <dbReference type="EMBL" id="CAF4112342.1"/>
    </source>
</evidence>